<dbReference type="RefSeq" id="WP_248824768.1">
    <property type="nucleotide sequence ID" value="NZ_JALKFT010000010.1"/>
</dbReference>
<dbReference type="Pfam" id="PF06441">
    <property type="entry name" value="EHN"/>
    <property type="match status" value="1"/>
</dbReference>
<evidence type="ECO:0000256" key="2">
    <source>
        <dbReference type="ARBA" id="ARBA00022797"/>
    </source>
</evidence>
<evidence type="ECO:0000259" key="4">
    <source>
        <dbReference type="Pfam" id="PF06441"/>
    </source>
</evidence>
<dbReference type="InterPro" id="IPR010497">
    <property type="entry name" value="Epoxide_hydro_N"/>
</dbReference>
<protein>
    <submittedName>
        <fullName evidence="5">Epoxide hydrolase 1</fullName>
    </submittedName>
</protein>
<name>A0ABT0JYA6_9ACTN</name>
<evidence type="ECO:0000313" key="5">
    <source>
        <dbReference type="EMBL" id="MCK9876521.1"/>
    </source>
</evidence>
<dbReference type="SUPFAM" id="SSF53474">
    <property type="entry name" value="alpha/beta-Hydrolases"/>
    <property type="match status" value="1"/>
</dbReference>
<sequence length="256" mass="28988">MTVHRPVADAVLEPFRARVTEAEVADLRERLGRTRWPDQLPGTGWGLGTDRGYLVDLCGYWRDAYDWTALERRLNAFPQFRTHIDGQRLHFLHVRSPVPEARPLLLAHGWPGSIVEFWDVIGPLTDPARHGLDPGVAFDVVVPSLPGFAFSGPTTESGWDSRRIAQAFLELMTRLGYPRFFAQCGDWGSTIVTLMADLAPRRTRAVHVNFPRPWCEAAYPTLCHWTQMPRGGHFAALEQPDLLVADLRTFFGNQEF</sequence>
<dbReference type="PANTHER" id="PTHR21661:SF35">
    <property type="entry name" value="EPOXIDE HYDROLASE"/>
    <property type="match status" value="1"/>
</dbReference>
<dbReference type="InterPro" id="IPR000639">
    <property type="entry name" value="Epox_hydrolase-like"/>
</dbReference>
<evidence type="ECO:0000313" key="6">
    <source>
        <dbReference type="Proteomes" id="UP001201873"/>
    </source>
</evidence>
<dbReference type="Proteomes" id="UP001201873">
    <property type="component" value="Unassembled WGS sequence"/>
</dbReference>
<keyword evidence="2" id="KW-0058">Aromatic hydrocarbons catabolism</keyword>
<gene>
    <name evidence="5" type="ORF">MXD59_12170</name>
</gene>
<evidence type="ECO:0000256" key="1">
    <source>
        <dbReference type="ARBA" id="ARBA00010088"/>
    </source>
</evidence>
<reference evidence="5 6" key="1">
    <citation type="submission" date="2022-04" db="EMBL/GenBank/DDBJ databases">
        <title>Genome diversity in the genus Frankia.</title>
        <authorList>
            <person name="Carlos-Shanley C."/>
            <person name="Hahn D."/>
        </authorList>
    </citation>
    <scope>NUCLEOTIDE SEQUENCE [LARGE SCALE GENOMIC DNA]</scope>
    <source>
        <strain evidence="5 6">Ag45/Mut15</strain>
    </source>
</reference>
<dbReference type="PANTHER" id="PTHR21661">
    <property type="entry name" value="EPOXIDE HYDROLASE 1-RELATED"/>
    <property type="match status" value="1"/>
</dbReference>
<feature type="domain" description="Epoxide hydrolase N-terminal" evidence="4">
    <location>
        <begin position="13"/>
        <end position="117"/>
    </location>
</feature>
<evidence type="ECO:0000256" key="3">
    <source>
        <dbReference type="ARBA" id="ARBA00022801"/>
    </source>
</evidence>
<dbReference type="InterPro" id="IPR029058">
    <property type="entry name" value="AB_hydrolase_fold"/>
</dbReference>
<dbReference type="Gene3D" id="3.40.50.1820">
    <property type="entry name" value="alpha/beta hydrolase"/>
    <property type="match status" value="2"/>
</dbReference>
<keyword evidence="3 5" id="KW-0378">Hydrolase</keyword>
<keyword evidence="6" id="KW-1185">Reference proteome</keyword>
<dbReference type="GO" id="GO:0016787">
    <property type="term" value="F:hydrolase activity"/>
    <property type="evidence" value="ECO:0007669"/>
    <property type="project" value="UniProtKB-KW"/>
</dbReference>
<comment type="caution">
    <text evidence="5">The sequence shown here is derived from an EMBL/GenBank/DDBJ whole genome shotgun (WGS) entry which is preliminary data.</text>
</comment>
<organism evidence="5 6">
    <name type="scientific">Frankia umida</name>
    <dbReference type="NCBI Taxonomy" id="573489"/>
    <lineage>
        <taxon>Bacteria</taxon>
        <taxon>Bacillati</taxon>
        <taxon>Actinomycetota</taxon>
        <taxon>Actinomycetes</taxon>
        <taxon>Frankiales</taxon>
        <taxon>Frankiaceae</taxon>
        <taxon>Frankia</taxon>
    </lineage>
</organism>
<comment type="similarity">
    <text evidence="1">Belongs to the peptidase S33 family.</text>
</comment>
<dbReference type="PRINTS" id="PR00412">
    <property type="entry name" value="EPOXHYDRLASE"/>
</dbReference>
<accession>A0ABT0JYA6</accession>
<proteinExistence type="inferred from homology"/>
<dbReference type="EMBL" id="JALKFT010000010">
    <property type="protein sequence ID" value="MCK9876521.1"/>
    <property type="molecule type" value="Genomic_DNA"/>
</dbReference>